<organism evidence="1 2">
    <name type="scientific">Mycobacterium kiyosense</name>
    <dbReference type="NCBI Taxonomy" id="2871094"/>
    <lineage>
        <taxon>Bacteria</taxon>
        <taxon>Bacillati</taxon>
        <taxon>Actinomycetota</taxon>
        <taxon>Actinomycetes</taxon>
        <taxon>Mycobacteriales</taxon>
        <taxon>Mycobacteriaceae</taxon>
        <taxon>Mycobacterium</taxon>
    </lineage>
</organism>
<name>A0AA37Q4T3_9MYCO</name>
<evidence type="ECO:0000313" key="1">
    <source>
        <dbReference type="EMBL" id="GLB86632.1"/>
    </source>
</evidence>
<dbReference type="EMBL" id="BRXE01000160">
    <property type="protein sequence ID" value="GLB86632.1"/>
    <property type="molecule type" value="Genomic_DNA"/>
</dbReference>
<dbReference type="AlphaFoldDB" id="A0AA37Q4T3"/>
<reference evidence="1" key="1">
    <citation type="submission" date="2022-07" db="EMBL/GenBank/DDBJ databases">
        <title>Mycobacterium kiyosense sp. nov., scotochromogenic slow-glowing species isolated from respiratory specimens.</title>
        <authorList>
            <person name="Fukano H."/>
            <person name="Kazumi Y."/>
            <person name="Sakagami N."/>
            <person name="Ato M."/>
            <person name="Mitarai S."/>
            <person name="Hoshino Y."/>
        </authorList>
    </citation>
    <scope>NUCLEOTIDE SEQUENCE</scope>
    <source>
        <strain evidence="1">SRL2020-028</strain>
    </source>
</reference>
<proteinExistence type="predicted"/>
<protein>
    <submittedName>
        <fullName evidence="1">Uncharacterized protein</fullName>
    </submittedName>
</protein>
<comment type="caution">
    <text evidence="1">The sequence shown here is derived from an EMBL/GenBank/DDBJ whole genome shotgun (WGS) entry which is preliminary data.</text>
</comment>
<sequence>MCLYDCPVFAGDHRDLSYGLSATAAQVCLDFGVHGVVRLRHKSFRALYIRRGLGEQSLGELRCGAGVVEHSLQCGVGRVGGVRPFALPHAGGKHASPRGVNVIGLILTESLALSLGLRPAMQLRFGILGPHKRREQRWGE</sequence>
<accession>A0AA37Q4T3</accession>
<dbReference type="Proteomes" id="UP001165663">
    <property type="component" value="Unassembled WGS sequence"/>
</dbReference>
<evidence type="ECO:0000313" key="2">
    <source>
        <dbReference type="Proteomes" id="UP001165663"/>
    </source>
</evidence>
<gene>
    <name evidence="1" type="ORF">SRL2020028_58880</name>
</gene>